<proteinExistence type="inferred from homology"/>
<organism evidence="13 14">
    <name type="scientific">Trinickia soli</name>
    <dbReference type="NCBI Taxonomy" id="380675"/>
    <lineage>
        <taxon>Bacteria</taxon>
        <taxon>Pseudomonadati</taxon>
        <taxon>Pseudomonadota</taxon>
        <taxon>Betaproteobacteria</taxon>
        <taxon>Burkholderiales</taxon>
        <taxon>Burkholderiaceae</taxon>
        <taxon>Trinickia</taxon>
    </lineage>
</organism>
<gene>
    <name evidence="13" type="ORF">C0Z19_16385</name>
</gene>
<evidence type="ECO:0000256" key="8">
    <source>
        <dbReference type="ARBA" id="ARBA00023163"/>
    </source>
</evidence>
<sequence>MPPTLELRSKQHVALTPRLQQSVRLLQLSSLEFQHELRQALDNNPFLEYDDPIVEETETGPNGTHERDGSTLEAGVATDAAPTAESADSADSYDGVGVDTVSSSPADDPTGDFGQDWTTRSASRNNGDSDDVDPGAWAHAQPTMHEHLHSLLHLYPLSERDRAAAQIVIEALDDDGYLREPLDELAASFEADPPLGEEELRVALRLVQTLDRPGVGARSLSECLKLQLDVMPAETPARDIACEVVEHHLERLARREHAELQRQLGCSAEELRKACALVRRLDPKPGQFYSRADDNYVIPDVIVRRVKGRWVATINPAVLPRARIHRVYAELFAQSGGAGSPLGQQLQEARWLLRNAEQRFTTIQRVAQCIVSYQKAFFDYGEIALKPLVLSKLAEELGLHESTVSRASSNKYMATPRGIFEFRHFFPRELATETGGRCSAAAVRALIKEMIDQEDARNPLSDVALAKMLSQEGMIVARRTVAKYRNLLKVPPAQLRRQA</sequence>
<keyword evidence="14" id="KW-1185">Reference proteome</keyword>
<dbReference type="InterPro" id="IPR007046">
    <property type="entry name" value="RNA_pol_sigma_54_core-bd"/>
</dbReference>
<dbReference type="GO" id="GO:0003677">
    <property type="term" value="F:DNA binding"/>
    <property type="evidence" value="ECO:0007669"/>
    <property type="project" value="UniProtKB-KW"/>
</dbReference>
<evidence type="ECO:0000256" key="6">
    <source>
        <dbReference type="ARBA" id="ARBA00023082"/>
    </source>
</evidence>
<dbReference type="InterPro" id="IPR038709">
    <property type="entry name" value="RpoN_core-bd_sf"/>
</dbReference>
<dbReference type="PROSITE" id="PS00717">
    <property type="entry name" value="SIGMA54_1"/>
    <property type="match status" value="1"/>
</dbReference>
<dbReference type="NCBIfam" id="NF004595">
    <property type="entry name" value="PRK05932.1-2"/>
    <property type="match status" value="1"/>
</dbReference>
<evidence type="ECO:0000256" key="7">
    <source>
        <dbReference type="ARBA" id="ARBA00023125"/>
    </source>
</evidence>
<dbReference type="Gene3D" id="1.10.10.60">
    <property type="entry name" value="Homeodomain-like"/>
    <property type="match status" value="1"/>
</dbReference>
<name>A0A2N7W0C6_9BURK</name>
<dbReference type="InterPro" id="IPR000394">
    <property type="entry name" value="RNA_pol_sigma_54"/>
</dbReference>
<evidence type="ECO:0000256" key="9">
    <source>
        <dbReference type="PIRNR" id="PIRNR000774"/>
    </source>
</evidence>
<keyword evidence="5 9" id="KW-0805">Transcription regulation</keyword>
<evidence type="ECO:0000313" key="13">
    <source>
        <dbReference type="EMBL" id="PMS22857.1"/>
    </source>
</evidence>
<dbReference type="GO" id="GO:0000428">
    <property type="term" value="C:DNA-directed RNA polymerase complex"/>
    <property type="evidence" value="ECO:0007669"/>
    <property type="project" value="UniProtKB-KW"/>
</dbReference>
<dbReference type="InterPro" id="IPR007634">
    <property type="entry name" value="RNA_pol_sigma_54_DNA-bd"/>
</dbReference>
<dbReference type="AlphaFoldDB" id="A0A2N7W0C6"/>
<evidence type="ECO:0000256" key="2">
    <source>
        <dbReference type="ARBA" id="ARBA00022478"/>
    </source>
</evidence>
<evidence type="ECO:0000256" key="10">
    <source>
        <dbReference type="SAM" id="MobiDB-lite"/>
    </source>
</evidence>
<evidence type="ECO:0000256" key="4">
    <source>
        <dbReference type="ARBA" id="ARBA00022695"/>
    </source>
</evidence>
<dbReference type="GO" id="GO:0006352">
    <property type="term" value="P:DNA-templated transcription initiation"/>
    <property type="evidence" value="ECO:0007669"/>
    <property type="project" value="InterPro"/>
</dbReference>
<reference evidence="13 14" key="1">
    <citation type="submission" date="2018-01" db="EMBL/GenBank/DDBJ databases">
        <title>Whole genome analyses suggest that Burkholderia sensu lato contains two further novel genera in the rhizoxinica-symbiotica group Mycetohabitans gen. nov., and Trinickia gen. nov.: implications for the evolution of diazotrophy and nodulation in the Burkholderiaceae.</title>
        <authorList>
            <person name="Estrada-de los Santos P."/>
            <person name="Palmer M."/>
            <person name="Chavez-Ramirez B."/>
            <person name="Beukes C."/>
            <person name="Steenkamp E.T."/>
            <person name="Hirsch A.M."/>
            <person name="Manyaka P."/>
            <person name="Maluk M."/>
            <person name="Lafos M."/>
            <person name="Crook M."/>
            <person name="Gross E."/>
            <person name="Simon M.F."/>
            <person name="Bueno dos Reis Junior F."/>
            <person name="Poole P.S."/>
            <person name="Venter S.N."/>
            <person name="James E.K."/>
        </authorList>
    </citation>
    <scope>NUCLEOTIDE SEQUENCE [LARGE SCALE GENOMIC DNA]</scope>
    <source>
        <strain evidence="13 14">GP25-8</strain>
    </source>
</reference>
<dbReference type="PRINTS" id="PR00045">
    <property type="entry name" value="SIGMA54FCT"/>
</dbReference>
<dbReference type="NCBIfam" id="NF009118">
    <property type="entry name" value="PRK12469.1"/>
    <property type="match status" value="1"/>
</dbReference>
<dbReference type="Proteomes" id="UP000235347">
    <property type="component" value="Unassembled WGS sequence"/>
</dbReference>
<evidence type="ECO:0000259" key="12">
    <source>
        <dbReference type="Pfam" id="PF04963"/>
    </source>
</evidence>
<dbReference type="PIRSF" id="PIRSF000774">
    <property type="entry name" value="RpoN"/>
    <property type="match status" value="1"/>
</dbReference>
<dbReference type="RefSeq" id="WP_102610889.1">
    <property type="nucleotide sequence ID" value="NZ_CADIKD010000009.1"/>
</dbReference>
<dbReference type="PROSITE" id="PS50044">
    <property type="entry name" value="SIGMA54_3"/>
    <property type="match status" value="1"/>
</dbReference>
<dbReference type="Pfam" id="PF04552">
    <property type="entry name" value="Sigma54_DBD"/>
    <property type="match status" value="1"/>
</dbReference>
<keyword evidence="7 9" id="KW-0238">DNA-binding</keyword>
<dbReference type="PANTHER" id="PTHR32248">
    <property type="entry name" value="RNA POLYMERASE SIGMA-54 FACTOR"/>
    <property type="match status" value="1"/>
</dbReference>
<keyword evidence="2 9" id="KW-0240">DNA-directed RNA polymerase</keyword>
<comment type="similarity">
    <text evidence="1 9">Belongs to the sigma-54 factor family.</text>
</comment>
<accession>A0A2N7W0C6</accession>
<keyword evidence="3 9" id="KW-0808">Transferase</keyword>
<dbReference type="GO" id="GO:0016779">
    <property type="term" value="F:nucleotidyltransferase activity"/>
    <property type="evidence" value="ECO:0007669"/>
    <property type="project" value="UniProtKB-KW"/>
</dbReference>
<evidence type="ECO:0000256" key="1">
    <source>
        <dbReference type="ARBA" id="ARBA00008798"/>
    </source>
</evidence>
<dbReference type="EMBL" id="PNYB01000013">
    <property type="protein sequence ID" value="PMS22857.1"/>
    <property type="molecule type" value="Genomic_DNA"/>
</dbReference>
<evidence type="ECO:0000256" key="5">
    <source>
        <dbReference type="ARBA" id="ARBA00023015"/>
    </source>
</evidence>
<keyword evidence="6 9" id="KW-0731">Sigma factor</keyword>
<keyword evidence="4 9" id="KW-0548">Nucleotidyltransferase</keyword>
<dbReference type="GO" id="GO:0016987">
    <property type="term" value="F:sigma factor activity"/>
    <property type="evidence" value="ECO:0007669"/>
    <property type="project" value="UniProtKB-KW"/>
</dbReference>
<dbReference type="NCBIfam" id="TIGR02395">
    <property type="entry name" value="rpoN_sigma"/>
    <property type="match status" value="1"/>
</dbReference>
<keyword evidence="8 9" id="KW-0804">Transcription</keyword>
<dbReference type="Gene3D" id="1.10.10.1330">
    <property type="entry name" value="RNA polymerase sigma-54 factor, core-binding domain"/>
    <property type="match status" value="1"/>
</dbReference>
<comment type="caution">
    <text evidence="13">The sequence shown here is derived from an EMBL/GenBank/DDBJ whole genome shotgun (WGS) entry which is preliminary data.</text>
</comment>
<comment type="function">
    <text evidence="9">Sigma factors are initiation factors that promote the attachment of RNA polymerase to specific initiation sites and are then released.</text>
</comment>
<evidence type="ECO:0000256" key="3">
    <source>
        <dbReference type="ARBA" id="ARBA00022679"/>
    </source>
</evidence>
<protein>
    <recommendedName>
        <fullName evidence="9">RNA polymerase sigma-54 factor</fullName>
    </recommendedName>
</protein>
<feature type="region of interest" description="Disordered" evidence="10">
    <location>
        <begin position="79"/>
        <end position="135"/>
    </location>
</feature>
<dbReference type="PANTHER" id="PTHR32248:SF4">
    <property type="entry name" value="RNA POLYMERASE SIGMA-54 FACTOR"/>
    <property type="match status" value="1"/>
</dbReference>
<evidence type="ECO:0000259" key="11">
    <source>
        <dbReference type="Pfam" id="PF04552"/>
    </source>
</evidence>
<feature type="domain" description="RNA polymerase sigma factor 54 core-binding" evidence="12">
    <location>
        <begin position="138"/>
        <end position="328"/>
    </location>
</feature>
<dbReference type="GO" id="GO:0001216">
    <property type="term" value="F:DNA-binding transcription activator activity"/>
    <property type="evidence" value="ECO:0007669"/>
    <property type="project" value="InterPro"/>
</dbReference>
<dbReference type="Pfam" id="PF00309">
    <property type="entry name" value="Sigma54_AID"/>
    <property type="match status" value="1"/>
</dbReference>
<feature type="domain" description="RNA polymerase sigma factor 54 DNA-binding" evidence="11">
    <location>
        <begin position="344"/>
        <end position="498"/>
    </location>
</feature>
<dbReference type="Pfam" id="PF04963">
    <property type="entry name" value="Sigma54_CBD"/>
    <property type="match status" value="1"/>
</dbReference>
<evidence type="ECO:0000313" key="14">
    <source>
        <dbReference type="Proteomes" id="UP000235347"/>
    </source>
</evidence>
<dbReference type="PROSITE" id="PS00718">
    <property type="entry name" value="SIGMA54_2"/>
    <property type="match status" value="1"/>
</dbReference>
<feature type="compositionally biased region" description="Polar residues" evidence="10">
    <location>
        <begin position="116"/>
        <end position="126"/>
    </location>
</feature>